<reference evidence="1" key="1">
    <citation type="submission" date="2018-05" db="EMBL/GenBank/DDBJ databases">
        <authorList>
            <person name="Lanie J.A."/>
            <person name="Ng W.-L."/>
            <person name="Kazmierczak K.M."/>
            <person name="Andrzejewski T.M."/>
            <person name="Davidsen T.M."/>
            <person name="Wayne K.J."/>
            <person name="Tettelin H."/>
            <person name="Glass J.I."/>
            <person name="Rusch D."/>
            <person name="Podicherti R."/>
            <person name="Tsui H.-C.T."/>
            <person name="Winkler M.E."/>
        </authorList>
    </citation>
    <scope>NUCLEOTIDE SEQUENCE</scope>
</reference>
<organism evidence="1">
    <name type="scientific">marine metagenome</name>
    <dbReference type="NCBI Taxonomy" id="408172"/>
    <lineage>
        <taxon>unclassified sequences</taxon>
        <taxon>metagenomes</taxon>
        <taxon>ecological metagenomes</taxon>
    </lineage>
</organism>
<protein>
    <submittedName>
        <fullName evidence="1">Uncharacterized protein</fullName>
    </submittedName>
</protein>
<sequence>MNGDLVEALESRGILVNDWKIAKPYTHDEVEEWNGVLWWESEETRQWVFDTCRNIVEESQTNMESLATRLDGRALARLSGMCGALTLDVKGGGALSKDVARVAWFAAHSQGNLPFDLDTYLRLQIYRGQYLDLVGFYRDQLAQSTYDDTFAPDIVEMLSDMNDFYQEIMDKEPTEFNDQVEQAWAIGNLMVMAQTISRGA</sequence>
<accession>A0A382F4L2</accession>
<feature type="non-terminal residue" evidence="1">
    <location>
        <position position="200"/>
    </location>
</feature>
<gene>
    <name evidence="1" type="ORF">METZ01_LOCUS210479</name>
</gene>
<name>A0A382F4L2_9ZZZZ</name>
<dbReference type="AlphaFoldDB" id="A0A382F4L2"/>
<evidence type="ECO:0000313" key="1">
    <source>
        <dbReference type="EMBL" id="SVB57625.1"/>
    </source>
</evidence>
<dbReference type="EMBL" id="UINC01047847">
    <property type="protein sequence ID" value="SVB57625.1"/>
    <property type="molecule type" value="Genomic_DNA"/>
</dbReference>
<proteinExistence type="predicted"/>